<dbReference type="InterPro" id="IPR036691">
    <property type="entry name" value="Endo/exonu/phosph_ase_sf"/>
</dbReference>
<keyword evidence="2" id="KW-0255">Endonuclease</keyword>
<accession>A0ABW1G0C1</accession>
<dbReference type="SUPFAM" id="SSF56219">
    <property type="entry name" value="DNase I-like"/>
    <property type="match status" value="1"/>
</dbReference>
<dbReference type="GO" id="GO:0004519">
    <property type="term" value="F:endonuclease activity"/>
    <property type="evidence" value="ECO:0007669"/>
    <property type="project" value="UniProtKB-KW"/>
</dbReference>
<dbReference type="InterPro" id="IPR005135">
    <property type="entry name" value="Endo/exonuclease/phosphatase"/>
</dbReference>
<evidence type="ECO:0000313" key="2">
    <source>
        <dbReference type="EMBL" id="MFC5907728.1"/>
    </source>
</evidence>
<gene>
    <name evidence="2" type="ORF">ACFP3V_10905</name>
</gene>
<organism evidence="2 3">
    <name type="scientific">Streptacidiphilus monticola</name>
    <dbReference type="NCBI Taxonomy" id="2161674"/>
    <lineage>
        <taxon>Bacteria</taxon>
        <taxon>Bacillati</taxon>
        <taxon>Actinomycetota</taxon>
        <taxon>Actinomycetes</taxon>
        <taxon>Kitasatosporales</taxon>
        <taxon>Streptomycetaceae</taxon>
        <taxon>Streptacidiphilus</taxon>
    </lineage>
</organism>
<protein>
    <submittedName>
        <fullName evidence="2">Endonuclease/exonuclease/phosphatase family protein</fullName>
    </submittedName>
</protein>
<dbReference type="EMBL" id="JBHSQJ010000039">
    <property type="protein sequence ID" value="MFC5907728.1"/>
    <property type="molecule type" value="Genomic_DNA"/>
</dbReference>
<proteinExistence type="predicted"/>
<evidence type="ECO:0000313" key="3">
    <source>
        <dbReference type="Proteomes" id="UP001596174"/>
    </source>
</evidence>
<keyword evidence="2" id="KW-0378">Hydrolase</keyword>
<reference evidence="3" key="1">
    <citation type="journal article" date="2019" name="Int. J. Syst. Evol. Microbiol.">
        <title>The Global Catalogue of Microorganisms (GCM) 10K type strain sequencing project: providing services to taxonomists for standard genome sequencing and annotation.</title>
        <authorList>
            <consortium name="The Broad Institute Genomics Platform"/>
            <consortium name="The Broad Institute Genome Sequencing Center for Infectious Disease"/>
            <person name="Wu L."/>
            <person name="Ma J."/>
        </authorList>
    </citation>
    <scope>NUCLEOTIDE SEQUENCE [LARGE SCALE GENOMIC DNA]</scope>
    <source>
        <strain evidence="3">JCM 4816</strain>
    </source>
</reference>
<comment type="caution">
    <text evidence="2">The sequence shown here is derived from an EMBL/GenBank/DDBJ whole genome shotgun (WGS) entry which is preliminary data.</text>
</comment>
<dbReference type="RefSeq" id="WP_380582444.1">
    <property type="nucleotide sequence ID" value="NZ_JBHSQJ010000039.1"/>
</dbReference>
<sequence length="291" mass="31055">MKCATFNILHGRPVRAGRPVPLPDAAAQELLAGAFASLDADIVALQEVDRFQDRSGRVDHAAVAARVMGAADWRYASTLHGRAVVGKGWVLDPAEPGLRVYGPRSGVEAGVPSHGVALVTRLPVRAWYVRRLTAAPVGLPLRVAGRSGLTFVPDQPRAALAAVVEGERGPFTVAVVHLSFVPGWNVGQLEAVRRWLAGLPMPHVLLGDFNLAGPVPWLLLAGAAWGETARRGGHDSNWRDLARTATYPAHRPRVQFDHVLAAGVPRDAVRGIGTPLMPVSDHRPLAVELAL</sequence>
<dbReference type="Proteomes" id="UP001596174">
    <property type="component" value="Unassembled WGS sequence"/>
</dbReference>
<keyword evidence="2" id="KW-0540">Nuclease</keyword>
<dbReference type="Gene3D" id="3.60.10.10">
    <property type="entry name" value="Endonuclease/exonuclease/phosphatase"/>
    <property type="match status" value="1"/>
</dbReference>
<dbReference type="Pfam" id="PF03372">
    <property type="entry name" value="Exo_endo_phos"/>
    <property type="match status" value="1"/>
</dbReference>
<evidence type="ECO:0000259" key="1">
    <source>
        <dbReference type="Pfam" id="PF03372"/>
    </source>
</evidence>
<name>A0ABW1G0C1_9ACTN</name>
<feature type="domain" description="Endonuclease/exonuclease/phosphatase" evidence="1">
    <location>
        <begin position="4"/>
        <end position="282"/>
    </location>
</feature>
<keyword evidence="3" id="KW-1185">Reference proteome</keyword>